<dbReference type="STRING" id="161767.ENSAPEP00000034838"/>
<evidence type="ECO:0000256" key="1">
    <source>
        <dbReference type="ARBA" id="ARBA00022527"/>
    </source>
</evidence>
<dbReference type="GeneTree" id="ENSGT00940000155356"/>
<reference evidence="9" key="2">
    <citation type="submission" date="2025-08" db="UniProtKB">
        <authorList>
            <consortium name="Ensembl"/>
        </authorList>
    </citation>
    <scope>IDENTIFICATION</scope>
</reference>
<evidence type="ECO:0000313" key="9">
    <source>
        <dbReference type="Ensembl" id="ENSAPEP00000034838.1"/>
    </source>
</evidence>
<keyword evidence="3 6" id="KW-0547">Nucleotide-binding</keyword>
<feature type="region of interest" description="Disordered" evidence="7">
    <location>
        <begin position="355"/>
        <end position="384"/>
    </location>
</feature>
<keyword evidence="5 6" id="KW-0067">ATP-binding</keyword>
<keyword evidence="1" id="KW-0723">Serine/threonine-protein kinase</keyword>
<evidence type="ECO:0000259" key="8">
    <source>
        <dbReference type="PROSITE" id="PS50011"/>
    </source>
</evidence>
<dbReference type="SMART" id="SM00220">
    <property type="entry name" value="S_TKc"/>
    <property type="match status" value="1"/>
</dbReference>
<proteinExistence type="predicted"/>
<evidence type="ECO:0000256" key="5">
    <source>
        <dbReference type="ARBA" id="ARBA00022840"/>
    </source>
</evidence>
<dbReference type="GO" id="GO:0005524">
    <property type="term" value="F:ATP binding"/>
    <property type="evidence" value="ECO:0007669"/>
    <property type="project" value="UniProtKB-UniRule"/>
</dbReference>
<dbReference type="Ensembl" id="ENSAPET00000035750.1">
    <property type="protein sequence ID" value="ENSAPEP00000034838.1"/>
    <property type="gene ID" value="ENSAPEG00000024745.1"/>
</dbReference>
<reference evidence="9" key="3">
    <citation type="submission" date="2025-09" db="UniProtKB">
        <authorList>
            <consortium name="Ensembl"/>
        </authorList>
    </citation>
    <scope>IDENTIFICATION</scope>
</reference>
<name>A0A3P8UGU2_AMPPE</name>
<evidence type="ECO:0000256" key="4">
    <source>
        <dbReference type="ARBA" id="ARBA00022777"/>
    </source>
</evidence>
<keyword evidence="2" id="KW-0808">Transferase</keyword>
<accession>A0A3P8UGU2</accession>
<dbReference type="AlphaFoldDB" id="A0A3P8UGU2"/>
<dbReference type="InterPro" id="IPR017441">
    <property type="entry name" value="Protein_kinase_ATP_BS"/>
</dbReference>
<dbReference type="GO" id="GO:0004674">
    <property type="term" value="F:protein serine/threonine kinase activity"/>
    <property type="evidence" value="ECO:0007669"/>
    <property type="project" value="UniProtKB-KW"/>
</dbReference>
<keyword evidence="4" id="KW-0418">Kinase</keyword>
<dbReference type="PROSITE" id="PS50011">
    <property type="entry name" value="PROTEIN_KINASE_DOM"/>
    <property type="match status" value="1"/>
</dbReference>
<dbReference type="Gene3D" id="3.30.200.20">
    <property type="entry name" value="Phosphorylase Kinase, domain 1"/>
    <property type="match status" value="1"/>
</dbReference>
<dbReference type="PANTHER" id="PTHR24058:SF17">
    <property type="entry name" value="HOMEODOMAIN INTERACTING PROTEIN KINASE, ISOFORM D"/>
    <property type="match status" value="1"/>
</dbReference>
<dbReference type="Pfam" id="PF00069">
    <property type="entry name" value="Pkinase"/>
    <property type="match status" value="1"/>
</dbReference>
<feature type="domain" description="Protein kinase" evidence="8">
    <location>
        <begin position="26"/>
        <end position="335"/>
    </location>
</feature>
<evidence type="ECO:0000256" key="3">
    <source>
        <dbReference type="ARBA" id="ARBA00022741"/>
    </source>
</evidence>
<evidence type="ECO:0000256" key="2">
    <source>
        <dbReference type="ARBA" id="ARBA00022679"/>
    </source>
</evidence>
<feature type="binding site" evidence="6">
    <location>
        <position position="55"/>
    </location>
    <ligand>
        <name>ATP</name>
        <dbReference type="ChEBI" id="CHEBI:30616"/>
    </ligand>
</feature>
<dbReference type="Gene3D" id="1.10.510.10">
    <property type="entry name" value="Transferase(Phosphotransferase) domain 1"/>
    <property type="match status" value="1"/>
</dbReference>
<dbReference type="Proteomes" id="UP000265080">
    <property type="component" value="Chromosome 5"/>
</dbReference>
<protein>
    <recommendedName>
        <fullName evidence="8">Protein kinase domain-containing protein</fullName>
    </recommendedName>
</protein>
<reference evidence="9 10" key="1">
    <citation type="submission" date="2018-03" db="EMBL/GenBank/DDBJ databases">
        <title>Finding Nemo's genes: A chromosome-scale reference assembly of the genome of the orange clownfish Amphiprion percula.</title>
        <authorList>
            <person name="Lehmann R."/>
        </authorList>
    </citation>
    <scope>NUCLEOTIDE SEQUENCE</scope>
</reference>
<evidence type="ECO:0000313" key="10">
    <source>
        <dbReference type="Proteomes" id="UP000265080"/>
    </source>
</evidence>
<organism evidence="9 10">
    <name type="scientific">Amphiprion percula</name>
    <name type="common">Orange clownfish</name>
    <name type="synonym">Lutjanus percula</name>
    <dbReference type="NCBI Taxonomy" id="161767"/>
    <lineage>
        <taxon>Eukaryota</taxon>
        <taxon>Metazoa</taxon>
        <taxon>Chordata</taxon>
        <taxon>Craniata</taxon>
        <taxon>Vertebrata</taxon>
        <taxon>Euteleostomi</taxon>
        <taxon>Actinopterygii</taxon>
        <taxon>Neopterygii</taxon>
        <taxon>Teleostei</taxon>
        <taxon>Neoteleostei</taxon>
        <taxon>Acanthomorphata</taxon>
        <taxon>Ovalentaria</taxon>
        <taxon>Pomacentridae</taxon>
        <taxon>Amphiprion</taxon>
    </lineage>
</organism>
<dbReference type="PANTHER" id="PTHR24058">
    <property type="entry name" value="DUAL SPECIFICITY PROTEIN KINASE"/>
    <property type="match status" value="1"/>
</dbReference>
<sequence>VSLKIRSLDLKTVYRGTSCQQVLRRYIQHDIIGEGGFGVVAKCRNTDTNKTVAIKINKSEAGILQQAVEEIAILKRLRCLNPDTCNIVRWDGFFFHKENICMTFEVLDQSLYHYLQEQHTRGLTMGELKPILHQLATALAHLHSTETVHADLKPVNVMVVNRHQHPIQVKLIDFGLACPVSEVKQGACFGTVWYSAPEMLLGVPFKESFDMWSLGLIMAELILGCHLYPGKTVYDPPDEVLDQGLYTENYFFKQNNRTPRWRFKSPEDMYYQYGFYASDTRDIKLKSLDEIEQYMEQDVELEKDRKMLVSLIKSMLNMDASKRITAREVLQHPFFDPSIPESSSANAGEILAHTENHEGNTSPSMSAASWEERTDSHAQHPAPALSPVSWVERVDFNDQSPSQSLSAASWEKRADFVGSWRELVGFNAQSPVQSSSAMSWEVVPMDLKAHNPAPSSFSSAASLEACVGLSAQRLASSPSPTDMSWGEKIETSSQPEQMVIEIMQVEDDIVESTPSLTAVSFEDCPAETRKENISWWRRIKRIITRAVRRKF</sequence>
<dbReference type="SUPFAM" id="SSF56112">
    <property type="entry name" value="Protein kinase-like (PK-like)"/>
    <property type="match status" value="1"/>
</dbReference>
<dbReference type="GO" id="GO:0004713">
    <property type="term" value="F:protein tyrosine kinase activity"/>
    <property type="evidence" value="ECO:0007669"/>
    <property type="project" value="TreeGrafter"/>
</dbReference>
<dbReference type="PROSITE" id="PS00107">
    <property type="entry name" value="PROTEIN_KINASE_ATP"/>
    <property type="match status" value="1"/>
</dbReference>
<dbReference type="InterPro" id="IPR000719">
    <property type="entry name" value="Prot_kinase_dom"/>
</dbReference>
<dbReference type="InterPro" id="IPR050494">
    <property type="entry name" value="Ser_Thr_dual-spec_kinase"/>
</dbReference>
<dbReference type="GO" id="GO:0005634">
    <property type="term" value="C:nucleus"/>
    <property type="evidence" value="ECO:0007669"/>
    <property type="project" value="TreeGrafter"/>
</dbReference>
<keyword evidence="10" id="KW-1185">Reference proteome</keyword>
<dbReference type="InterPro" id="IPR011009">
    <property type="entry name" value="Kinase-like_dom_sf"/>
</dbReference>
<evidence type="ECO:0000256" key="6">
    <source>
        <dbReference type="PROSITE-ProRule" id="PRU10141"/>
    </source>
</evidence>
<dbReference type="GO" id="GO:0005737">
    <property type="term" value="C:cytoplasm"/>
    <property type="evidence" value="ECO:0007669"/>
    <property type="project" value="TreeGrafter"/>
</dbReference>
<evidence type="ECO:0000256" key="7">
    <source>
        <dbReference type="SAM" id="MobiDB-lite"/>
    </source>
</evidence>